<evidence type="ECO:0000256" key="3">
    <source>
        <dbReference type="PIRSR" id="PIRSR000390-2"/>
    </source>
</evidence>
<dbReference type="GO" id="GO:0008483">
    <property type="term" value="F:transaminase activity"/>
    <property type="evidence" value="ECO:0007669"/>
    <property type="project" value="TreeGrafter"/>
</dbReference>
<name>A0A258FR38_9CAUL</name>
<dbReference type="CDD" id="cd00616">
    <property type="entry name" value="AHBA_syn"/>
    <property type="match status" value="1"/>
</dbReference>
<dbReference type="Proteomes" id="UP000215595">
    <property type="component" value="Unassembled WGS sequence"/>
</dbReference>
<dbReference type="Gene3D" id="3.90.1150.10">
    <property type="entry name" value="Aspartate Aminotransferase, domain 1"/>
    <property type="match status" value="1"/>
</dbReference>
<organism evidence="5 6">
    <name type="scientific">Brevundimonas subvibrioides</name>
    <dbReference type="NCBI Taxonomy" id="74313"/>
    <lineage>
        <taxon>Bacteria</taxon>
        <taxon>Pseudomonadati</taxon>
        <taxon>Pseudomonadota</taxon>
        <taxon>Alphaproteobacteria</taxon>
        <taxon>Caulobacterales</taxon>
        <taxon>Caulobacteraceae</taxon>
        <taxon>Brevundimonas</taxon>
    </lineage>
</organism>
<evidence type="ECO:0000256" key="1">
    <source>
        <dbReference type="ARBA" id="ARBA00037999"/>
    </source>
</evidence>
<sequence length="373" mass="38727">MIALSAPDLGPVDREAVLATLDDGWVSSAAPAVTAFEQAFARTVGRAHATAVSSGTAALHLALHMLDLGPGDAVIAPTLTFIGGVAPILHAGARPIFVDCGAADWNLDPALLEEAFARAGREGLTVRAIVPADLYGQCCDIAAIRAVADEKGVPVILDSAEAVGATLDGRHAGHGAMAAAYSFNGNKIITTGGGGMLASDDAALIARARSLATAARVPAVHYEHAEVGFNYRMTGLAAALGSAQLATLEDKVARRRAIHGRYRDRLDALAGVAFAPEAPGRRHSRWLTVMLLDQTATAVAPEALRLALEAAGIESRPVWKPMHLQPVFRDHPMIGGAVSERLFADGLCLPSGSVLTDAEIDRVCEVIEATLAP</sequence>
<proteinExistence type="inferred from homology"/>
<dbReference type="AlphaFoldDB" id="A0A258FR38"/>
<keyword evidence="3 4" id="KW-0663">Pyridoxal phosphate</keyword>
<gene>
    <name evidence="5" type="ORF">B7Z01_03515</name>
</gene>
<dbReference type="InterPro" id="IPR015422">
    <property type="entry name" value="PyrdxlP-dep_Trfase_small"/>
</dbReference>
<accession>A0A258FR38</accession>
<evidence type="ECO:0000313" key="5">
    <source>
        <dbReference type="EMBL" id="OYX34965.1"/>
    </source>
</evidence>
<dbReference type="GO" id="GO:0030170">
    <property type="term" value="F:pyridoxal phosphate binding"/>
    <property type="evidence" value="ECO:0007669"/>
    <property type="project" value="TreeGrafter"/>
</dbReference>
<evidence type="ECO:0000256" key="4">
    <source>
        <dbReference type="RuleBase" id="RU004508"/>
    </source>
</evidence>
<dbReference type="Pfam" id="PF01041">
    <property type="entry name" value="DegT_DnrJ_EryC1"/>
    <property type="match status" value="1"/>
</dbReference>
<feature type="modified residue" description="N6-(pyridoxal phosphate)lysine" evidence="3">
    <location>
        <position position="187"/>
    </location>
</feature>
<dbReference type="InterPro" id="IPR015424">
    <property type="entry name" value="PyrdxlP-dep_Trfase"/>
</dbReference>
<comment type="caution">
    <text evidence="5">The sequence shown here is derived from an EMBL/GenBank/DDBJ whole genome shotgun (WGS) entry which is preliminary data.</text>
</comment>
<reference evidence="5 6" key="1">
    <citation type="submission" date="2017-03" db="EMBL/GenBank/DDBJ databases">
        <title>Lifting the veil on microbial sulfur biogeochemistry in mining wastewaters.</title>
        <authorList>
            <person name="Kantor R.S."/>
            <person name="Colenbrander Nelson T."/>
            <person name="Marshall S."/>
            <person name="Bennett D."/>
            <person name="Apte S."/>
            <person name="Camacho D."/>
            <person name="Thomas B.C."/>
            <person name="Warren L.A."/>
            <person name="Banfield J.F."/>
        </authorList>
    </citation>
    <scope>NUCLEOTIDE SEQUENCE [LARGE SCALE GENOMIC DNA]</scope>
    <source>
        <strain evidence="5">32-69-9</strain>
    </source>
</reference>
<dbReference type="Gene3D" id="3.40.640.10">
    <property type="entry name" value="Type I PLP-dependent aspartate aminotransferase-like (Major domain)"/>
    <property type="match status" value="1"/>
</dbReference>
<evidence type="ECO:0000256" key="2">
    <source>
        <dbReference type="PIRSR" id="PIRSR000390-1"/>
    </source>
</evidence>
<dbReference type="GO" id="GO:0000271">
    <property type="term" value="P:polysaccharide biosynthetic process"/>
    <property type="evidence" value="ECO:0007669"/>
    <property type="project" value="TreeGrafter"/>
</dbReference>
<dbReference type="PANTHER" id="PTHR30244:SF34">
    <property type="entry name" value="DTDP-4-AMINO-4,6-DIDEOXYGALACTOSE TRANSAMINASE"/>
    <property type="match status" value="1"/>
</dbReference>
<evidence type="ECO:0008006" key="7">
    <source>
        <dbReference type="Google" id="ProtNLM"/>
    </source>
</evidence>
<dbReference type="PANTHER" id="PTHR30244">
    <property type="entry name" value="TRANSAMINASE"/>
    <property type="match status" value="1"/>
</dbReference>
<dbReference type="InterPro" id="IPR015421">
    <property type="entry name" value="PyrdxlP-dep_Trfase_major"/>
</dbReference>
<protein>
    <recommendedName>
        <fullName evidence="7">DegT/DnrJ/EryC1/StrS aminotransferase</fullName>
    </recommendedName>
</protein>
<dbReference type="EMBL" id="NCEB01000006">
    <property type="protein sequence ID" value="OYX34965.1"/>
    <property type="molecule type" value="Genomic_DNA"/>
</dbReference>
<comment type="similarity">
    <text evidence="1 4">Belongs to the DegT/DnrJ/EryC1 family.</text>
</comment>
<evidence type="ECO:0000313" key="6">
    <source>
        <dbReference type="Proteomes" id="UP000215595"/>
    </source>
</evidence>
<dbReference type="SUPFAM" id="SSF53383">
    <property type="entry name" value="PLP-dependent transferases"/>
    <property type="match status" value="1"/>
</dbReference>
<dbReference type="PIRSF" id="PIRSF000390">
    <property type="entry name" value="PLP_StrS"/>
    <property type="match status" value="1"/>
</dbReference>
<feature type="active site" description="Proton acceptor" evidence="2">
    <location>
        <position position="187"/>
    </location>
</feature>
<dbReference type="InterPro" id="IPR000653">
    <property type="entry name" value="DegT/StrS_aminotransferase"/>
</dbReference>